<keyword evidence="2" id="KW-1185">Reference proteome</keyword>
<evidence type="ECO:0000313" key="1">
    <source>
        <dbReference type="EMBL" id="REH00073.1"/>
    </source>
</evidence>
<name>A0A3E0EPA1_9FLAO</name>
<protein>
    <submittedName>
        <fullName evidence="1">Uncharacterized protein</fullName>
    </submittedName>
</protein>
<accession>A0A3E0EPA1</accession>
<evidence type="ECO:0000313" key="2">
    <source>
        <dbReference type="Proteomes" id="UP000257136"/>
    </source>
</evidence>
<dbReference type="AlphaFoldDB" id="A0A3E0EPA1"/>
<dbReference type="OrthoDB" id="1374812at2"/>
<proteinExistence type="predicted"/>
<sequence length="98" mass="11577">MTINYVTLTNTIKALSEVGKVKLIDKLLDNLQHNEIPKSERHNKKKDLTTSYFAIDLNDNEVNEIIRILEEIQLKFLDDGDGNDQKYYYYLELIDNWI</sequence>
<comment type="caution">
    <text evidence="1">The sequence shown here is derived from an EMBL/GenBank/DDBJ whole genome shotgun (WGS) entry which is preliminary data.</text>
</comment>
<organism evidence="1 2">
    <name type="scientific">Flavobacterium aquicola</name>
    <dbReference type="NCBI Taxonomy" id="1682742"/>
    <lineage>
        <taxon>Bacteria</taxon>
        <taxon>Pseudomonadati</taxon>
        <taxon>Bacteroidota</taxon>
        <taxon>Flavobacteriia</taxon>
        <taxon>Flavobacteriales</taxon>
        <taxon>Flavobacteriaceae</taxon>
        <taxon>Flavobacterium</taxon>
    </lineage>
</organism>
<dbReference type="EMBL" id="QUNI01000003">
    <property type="protein sequence ID" value="REH00073.1"/>
    <property type="molecule type" value="Genomic_DNA"/>
</dbReference>
<dbReference type="Proteomes" id="UP000257136">
    <property type="component" value="Unassembled WGS sequence"/>
</dbReference>
<gene>
    <name evidence="1" type="ORF">C8P67_10341</name>
</gene>
<reference evidence="1 2" key="1">
    <citation type="submission" date="2018-08" db="EMBL/GenBank/DDBJ databases">
        <title>Genomic Encyclopedia of Archaeal and Bacterial Type Strains, Phase II (KMG-II): from individual species to whole genera.</title>
        <authorList>
            <person name="Goeker M."/>
        </authorList>
    </citation>
    <scope>NUCLEOTIDE SEQUENCE [LARGE SCALE GENOMIC DNA]</scope>
    <source>
        <strain evidence="1 2">DSM 100880</strain>
    </source>
</reference>
<dbReference type="RefSeq" id="WP_115811125.1">
    <property type="nucleotide sequence ID" value="NZ_QUNI01000003.1"/>
</dbReference>